<keyword evidence="11" id="KW-1185">Reference proteome</keyword>
<organism evidence="10 11">
    <name type="scientific">Stentor coeruleus</name>
    <dbReference type="NCBI Taxonomy" id="5963"/>
    <lineage>
        <taxon>Eukaryota</taxon>
        <taxon>Sar</taxon>
        <taxon>Alveolata</taxon>
        <taxon>Ciliophora</taxon>
        <taxon>Postciliodesmatophora</taxon>
        <taxon>Heterotrichea</taxon>
        <taxon>Heterotrichida</taxon>
        <taxon>Stentoridae</taxon>
        <taxon>Stentor</taxon>
    </lineage>
</organism>
<dbReference type="Pfam" id="PF25010">
    <property type="entry name" value="ARM_UBP24_USP9X-Y"/>
    <property type="match status" value="1"/>
</dbReference>
<evidence type="ECO:0000256" key="5">
    <source>
        <dbReference type="ARBA" id="ARBA00022786"/>
    </source>
</evidence>
<dbReference type="SUPFAM" id="SSF54001">
    <property type="entry name" value="Cysteine proteinases"/>
    <property type="match status" value="1"/>
</dbReference>
<proteinExistence type="inferred from homology"/>
<gene>
    <name evidence="10" type="ORF">SteCoe_1970</name>
</gene>
<dbReference type="EMBL" id="MPUH01000021">
    <property type="protein sequence ID" value="OMJ94790.1"/>
    <property type="molecule type" value="Genomic_DNA"/>
</dbReference>
<dbReference type="GO" id="GO:0005634">
    <property type="term" value="C:nucleus"/>
    <property type="evidence" value="ECO:0007669"/>
    <property type="project" value="TreeGrafter"/>
</dbReference>
<feature type="domain" description="USP" evidence="9">
    <location>
        <begin position="1687"/>
        <end position="2012"/>
    </location>
</feature>
<evidence type="ECO:0000256" key="6">
    <source>
        <dbReference type="ARBA" id="ARBA00022801"/>
    </source>
</evidence>
<dbReference type="PANTHER" id="PTHR24006:SF827">
    <property type="entry name" value="UBIQUITIN CARBOXYL-TERMINAL HYDROLASE 34"/>
    <property type="match status" value="1"/>
</dbReference>
<dbReference type="Pfam" id="PF00443">
    <property type="entry name" value="UCH"/>
    <property type="match status" value="1"/>
</dbReference>
<dbReference type="InterPro" id="IPR002048">
    <property type="entry name" value="EF_hand_dom"/>
</dbReference>
<name>A0A1R2D0P5_9CILI</name>
<evidence type="ECO:0000259" key="8">
    <source>
        <dbReference type="PROSITE" id="PS50222"/>
    </source>
</evidence>
<dbReference type="GO" id="GO:0016579">
    <property type="term" value="P:protein deubiquitination"/>
    <property type="evidence" value="ECO:0007669"/>
    <property type="project" value="InterPro"/>
</dbReference>
<comment type="similarity">
    <text evidence="2">Belongs to the peptidase C19 family.</text>
</comment>
<reference evidence="10 11" key="1">
    <citation type="submission" date="2016-11" db="EMBL/GenBank/DDBJ databases">
        <title>The macronuclear genome of Stentor coeruleus: a giant cell with tiny introns.</title>
        <authorList>
            <person name="Slabodnick M."/>
            <person name="Ruby J.G."/>
            <person name="Reiff S.B."/>
            <person name="Swart E.C."/>
            <person name="Gosai S."/>
            <person name="Prabakaran S."/>
            <person name="Witkowska E."/>
            <person name="Larue G.E."/>
            <person name="Fisher S."/>
            <person name="Freeman R.M."/>
            <person name="Gunawardena J."/>
            <person name="Chu W."/>
            <person name="Stover N.A."/>
            <person name="Gregory B.D."/>
            <person name="Nowacki M."/>
            <person name="Derisi J."/>
            <person name="Roy S.W."/>
            <person name="Marshall W.F."/>
            <person name="Sood P."/>
        </authorList>
    </citation>
    <scope>NUCLEOTIDE SEQUENCE [LARGE SCALE GENOMIC DNA]</scope>
    <source>
        <strain evidence="10">WM001</strain>
    </source>
</reference>
<dbReference type="InterPro" id="IPR028889">
    <property type="entry name" value="USP"/>
</dbReference>
<dbReference type="InterPro" id="IPR056850">
    <property type="entry name" value="ARM_UBP34_24_USP9X_Y"/>
</dbReference>
<evidence type="ECO:0000313" key="10">
    <source>
        <dbReference type="EMBL" id="OMJ94790.1"/>
    </source>
</evidence>
<keyword evidence="5" id="KW-0833">Ubl conjugation pathway</keyword>
<dbReference type="PROSITE" id="PS50222">
    <property type="entry name" value="EF_HAND_2"/>
    <property type="match status" value="1"/>
</dbReference>
<evidence type="ECO:0000259" key="9">
    <source>
        <dbReference type="PROSITE" id="PS50235"/>
    </source>
</evidence>
<feature type="domain" description="EF-hand" evidence="8">
    <location>
        <begin position="1128"/>
        <end position="1163"/>
    </location>
</feature>
<evidence type="ECO:0000256" key="4">
    <source>
        <dbReference type="ARBA" id="ARBA00022670"/>
    </source>
</evidence>
<evidence type="ECO:0000256" key="2">
    <source>
        <dbReference type="ARBA" id="ARBA00009085"/>
    </source>
</evidence>
<dbReference type="Gene3D" id="2.30.30.140">
    <property type="match status" value="1"/>
</dbReference>
<keyword evidence="7" id="KW-0788">Thiol protease</keyword>
<dbReference type="InterPro" id="IPR038765">
    <property type="entry name" value="Papain-like_cys_pep_sf"/>
</dbReference>
<dbReference type="FunFam" id="3.90.70.10:FF:000022">
    <property type="entry name" value="Ubiquitin carboxyl-terminal hydrolase 24"/>
    <property type="match status" value="1"/>
</dbReference>
<dbReference type="GO" id="GO:0006508">
    <property type="term" value="P:proteolysis"/>
    <property type="evidence" value="ECO:0007669"/>
    <property type="project" value="UniProtKB-KW"/>
</dbReference>
<dbReference type="Gene3D" id="3.90.70.10">
    <property type="entry name" value="Cysteine proteinases"/>
    <property type="match status" value="1"/>
</dbReference>
<evidence type="ECO:0000256" key="3">
    <source>
        <dbReference type="ARBA" id="ARBA00012759"/>
    </source>
</evidence>
<keyword evidence="4" id="KW-0645">Protease</keyword>
<dbReference type="PROSITE" id="PS50235">
    <property type="entry name" value="USP_3"/>
    <property type="match status" value="1"/>
</dbReference>
<accession>A0A1R2D0P5</accession>
<dbReference type="InterPro" id="IPR001394">
    <property type="entry name" value="Peptidase_C19_UCH"/>
</dbReference>
<keyword evidence="6" id="KW-0378">Hydrolase</keyword>
<evidence type="ECO:0000313" key="11">
    <source>
        <dbReference type="Proteomes" id="UP000187209"/>
    </source>
</evidence>
<dbReference type="Proteomes" id="UP000187209">
    <property type="component" value="Unassembled WGS sequence"/>
</dbReference>
<dbReference type="EC" id="3.4.19.12" evidence="3"/>
<dbReference type="InterPro" id="IPR016024">
    <property type="entry name" value="ARM-type_fold"/>
</dbReference>
<dbReference type="GO" id="GO:0005829">
    <property type="term" value="C:cytosol"/>
    <property type="evidence" value="ECO:0007669"/>
    <property type="project" value="TreeGrafter"/>
</dbReference>
<dbReference type="InterPro" id="IPR050164">
    <property type="entry name" value="Peptidase_C19"/>
</dbReference>
<dbReference type="OrthoDB" id="289038at2759"/>
<sequence>MASDLSTELKAVCTKLVGYNSDAEPIEELQDLLSLIKGLENPDSEDNRTILLNSLSSIANFLLNNKKYVSTQAMSLAADIIEQIISLFPSLYQSSKYLEAFRVCSDPTWFLYENLYQDPRGGSWGVPPEDFPDTLTEWRKGLIEDSQLDVVKIDTQHEKKVWAKGRITRVLGNNEFLIVFENESPEVSRTLTRDSHEIAPYDTKSKGDDWRRELKKGSLVDVCDTVGIWYHSTIQDTRMSVFQGVTTFEVQVGYRVYEPTGEKSDNYGNFRGWSAKFDEWVSAWSPRIMDYNSCARKTMISQDKHNEEKIIDDSNDCLETEPWAYFVTRTKKCESVLLVRMLNRVKKGGVFDAFLEVIKKNEPWPSFDLIFSIVHFVGKAAPMFHRKFAREYIPEFNSLVIQKLIDSPQVNYRDFNKEKLDIVIFNLETLFKRVYSIEDKNEKLEQFALEISLKSFQTPYLERKIQGLRGISDAISRAKFAKESTMQTQELTQWIKDHDIISEVFGPKGHYQLVQRCGEIVTLLSNSGELTRKHLEFIWGSAQKQDEDMRQSVYKMLGEVNCSIKPEHLEMIVEFIEQIPPNKILRDDILLVQEITKYAVRAEAAAKRACNFLWHSIIDNAGYSNTIIDLALETYIGLMKGWELKKNRMAVMIDCLQKIKENKSVTLAIQIIKNLLNSFPPTTNQNDPISKSEAIGVLVNQHNFLDAFFENLVYFKNIALDFADNKQEDITNLIVIDRVKYKEEIEERLSLLQTLVGGTYNITLSRTQMDTLWETFLKKSLCSAEREYYLKWLADATESQSQGKKVFDDSDIYSFFIEKVANIDDYYKDMQLEGFGVFKSYFLLVNVSMKKMQQNVKQSYFMGSSFYQTESFPKEFEYQILVAPLELEGIKCLRKIMVEVDSEIVLGHALELFYELYDNVNYVYVDENEVQIRQEFIEYCLGFIENGDLAVKKRAMIVLRGFMEECEKRGTGGLQPHNSMLKGDLHTLTFINHISFYPYPADMPKKIELKVYSNTTIWELRCMLGKQVKCLNDQFRILRSFSNKEIKDNENGKTLSNLRIRLNENFTLYRKNSKVPRVSLITENGCLNPSVEKIITSWFYKYADKGDKMTHTGCAAFTSSCTGDTCQATDKSIQDLFNTYDDDRDGLLTLENFLSFYEKSCISKPITVWSNLNSHHYRGDLRKYDDGEEPVEVETLPGYIIMQKQENYDLLFTSLNIKELANDAWDLLVKLPTNPYVKSQIKDITGDFDWSRFLDLSSFYKLLYNLQIIEFFMQEVQVDNYEEQKAWKIKFITSQGFKTLLNILLNFQKTEGVFEKKCLAFVLNLVSVFVLAGFASMSPELYAVVELVRKQSVEEVITISESKEKEEQDKDFRILNDLRDEIIKFNLENELISTVDFTTLITKLMEIMAEILNTNENEVEDKHIVESALELWVSCLFHNNNLIESVYNFNSGMDIEEFTCTALTHGKLYHVRSHFCKSLASVCEKVVYENKMPIPFFLSMLMKHVPKGMIVSDKDYSQFFEIICKLLELDMYQPSQDYDKLIDEIMKGIIEHPFVEKRTSYLSDKVLVGLLNMAEIIFRNNSVFKDKAYNTGFTQELFLHVLFPPKMDFSDKEYSLEYVQETSNMLPPKAKCRDSRVACYRLVSSLMNGNIQNLEAIIDLINELKDEITPVKSWNYSPLSDSRQNYSGIYNLGCICYMNSMIQQFFFIPQFRYSILDADDKLPPNLGPNDIDDNLLHQLQKMYGFLELTERQAYNPSSFCYAFKDFSGMPTNISLQQDAQEFLNMIFDRIETSLKDTNYKHLIQGIFGGKTISQCICKVCGTVKENLEDFNNLSLDVKHSKTLAESLQRFISGDTISDYNCEKCNKRVDITKRNLIDSVPNILIIHLQRIVFNFDTFANEKINTRLEFPNEIDLYPYTKSGILNPDIISDDYKYELTGIVVHKGTAEVGHYYSFIKTEPNKWFEFNDSAVKSFNPTRIEAECFGGVSDDESNWMKSYKDNSRNAYMLVYEKKLKHDLKLQVLEGDSTTSPRTITRDFNSYNRTIPASVYQAVLADNDKYLLQKNIYNMDFFSFILDTINASLEAKVDISMTVLQIVFEVLCRSFHNKILPDVLSALKKVFNMFPDNFEKFIRNHLEDSLSNVLMLLLVCTEKITRDAMADFFTYCLIKQSEVDFGENSDVKLFIMNLLAVIPQDLSKHWTRFEQFWQIFRDFAKSGEAQAVFLLNSGIIATFIDFYLAEKSPLLRPGEKRNTIGNKMWTPCFDPLLQTIAAVNPYITNGNTIKSYDLTEEDRKCLFDPSFYEKTLSNSYDSKSLGLIIQHWCKDDYNNSEKFGKMLLKSLNDRDLTDIQGLFEVISMFLTIDDSYSTHRIEWMLGFPVISKLQLSDISYPFFASASITYIDEEIFTFLSTLELFNGWNSNDSILTLIWKYHKHWETFCLVYVKYLLRIFNLNSILASYAQNLPPPTYQYSSLLNWIEDFVHKAKENTYSSTKDDNADEVLKNLIKLKEVYMLKEQTSYVIGKTVDKRVVEEKDTNDVVLKIVEYKTEWFISQPDRNINKAIPNKILKSNQIQGYSVEIPYKTINYPETSETENDTIASNEDFITNETLNVPLEFTQMKFEAFNKTSMTMRLKLMFNRINGLNYYCPASSINIEIMPQSSKDIIVLSKIVPEENWGEINYKFEVCNSDFDRINDDVYCDNGLQHYSDDIAVNVSDDDIRNPGGQVSCPKCTSLNDLSAVKCEICEFILVKNDS</sequence>
<dbReference type="InterPro" id="IPR018200">
    <property type="entry name" value="USP_CS"/>
</dbReference>
<dbReference type="PROSITE" id="PS00973">
    <property type="entry name" value="USP_2"/>
    <property type="match status" value="1"/>
</dbReference>
<evidence type="ECO:0000256" key="1">
    <source>
        <dbReference type="ARBA" id="ARBA00000707"/>
    </source>
</evidence>
<dbReference type="InterPro" id="IPR011992">
    <property type="entry name" value="EF-hand-dom_pair"/>
</dbReference>
<protein>
    <recommendedName>
        <fullName evidence="3">ubiquitinyl hydrolase 1</fullName>
        <ecNumber evidence="3">3.4.19.12</ecNumber>
    </recommendedName>
</protein>
<dbReference type="GO" id="GO:0004843">
    <property type="term" value="F:cysteine-type deubiquitinase activity"/>
    <property type="evidence" value="ECO:0007669"/>
    <property type="project" value="UniProtKB-EC"/>
</dbReference>
<dbReference type="PANTHER" id="PTHR24006">
    <property type="entry name" value="UBIQUITIN CARBOXYL-TERMINAL HYDROLASE"/>
    <property type="match status" value="1"/>
</dbReference>
<dbReference type="GO" id="GO:0005509">
    <property type="term" value="F:calcium ion binding"/>
    <property type="evidence" value="ECO:0007669"/>
    <property type="project" value="InterPro"/>
</dbReference>
<dbReference type="SUPFAM" id="SSF47473">
    <property type="entry name" value="EF-hand"/>
    <property type="match status" value="1"/>
</dbReference>
<comment type="caution">
    <text evidence="10">The sequence shown here is derived from an EMBL/GenBank/DDBJ whole genome shotgun (WGS) entry which is preliminary data.</text>
</comment>
<evidence type="ECO:0000256" key="7">
    <source>
        <dbReference type="ARBA" id="ARBA00022807"/>
    </source>
</evidence>
<comment type="catalytic activity">
    <reaction evidence="1">
        <text>Thiol-dependent hydrolysis of ester, thioester, amide, peptide and isopeptide bonds formed by the C-terminal Gly of ubiquitin (a 76-residue protein attached to proteins as an intracellular targeting signal).</text>
        <dbReference type="EC" id="3.4.19.12"/>
    </reaction>
</comment>
<dbReference type="SUPFAM" id="SSF48371">
    <property type="entry name" value="ARM repeat"/>
    <property type="match status" value="1"/>
</dbReference>